<reference evidence="5 6" key="1">
    <citation type="submission" date="2020-09" db="EMBL/GenBank/DDBJ databases">
        <title>Roseomonas.</title>
        <authorList>
            <person name="Zhu W."/>
        </authorList>
    </citation>
    <scope>NUCLEOTIDE SEQUENCE [LARGE SCALE GENOMIC DNA]</scope>
    <source>
        <strain evidence="5 6">573</strain>
    </source>
</reference>
<dbReference type="Proteomes" id="UP001518989">
    <property type="component" value="Unassembled WGS sequence"/>
</dbReference>
<dbReference type="Gene3D" id="3.40.50.2300">
    <property type="match status" value="2"/>
</dbReference>
<dbReference type="CDD" id="cd06339">
    <property type="entry name" value="PBP1_YraM_LppC_lipoprotein-like"/>
    <property type="match status" value="1"/>
</dbReference>
<dbReference type="PANTHER" id="PTHR30483">
    <property type="entry name" value="LEUCINE-SPECIFIC-BINDING PROTEIN"/>
    <property type="match status" value="1"/>
</dbReference>
<keyword evidence="6" id="KW-1185">Reference proteome</keyword>
<evidence type="ECO:0000256" key="3">
    <source>
        <dbReference type="ARBA" id="ARBA00022970"/>
    </source>
</evidence>
<protein>
    <submittedName>
        <fullName evidence="5">Penicillin-binding protein activator</fullName>
    </submittedName>
</protein>
<dbReference type="SUPFAM" id="SSF53822">
    <property type="entry name" value="Periplasmic binding protein-like I"/>
    <property type="match status" value="1"/>
</dbReference>
<evidence type="ECO:0000313" key="5">
    <source>
        <dbReference type="EMBL" id="MBO1080881.1"/>
    </source>
</evidence>
<dbReference type="EMBL" id="JACTNG010000011">
    <property type="protein sequence ID" value="MBO1080881.1"/>
    <property type="molecule type" value="Genomic_DNA"/>
</dbReference>
<evidence type="ECO:0000256" key="1">
    <source>
        <dbReference type="ARBA" id="ARBA00010062"/>
    </source>
</evidence>
<accession>A0ABS3KTU1</accession>
<dbReference type="RefSeq" id="WP_207419063.1">
    <property type="nucleotide sequence ID" value="NZ_CP061177.1"/>
</dbReference>
<dbReference type="InterPro" id="IPR051010">
    <property type="entry name" value="BCAA_transport"/>
</dbReference>
<comment type="caution">
    <text evidence="5">The sequence shown here is derived from an EMBL/GenBank/DDBJ whole genome shotgun (WGS) entry which is preliminary data.</text>
</comment>
<comment type="similarity">
    <text evidence="1">Belongs to the leucine-binding protein family.</text>
</comment>
<proteinExistence type="inferred from homology"/>
<evidence type="ECO:0000259" key="4">
    <source>
        <dbReference type="Pfam" id="PF13458"/>
    </source>
</evidence>
<dbReference type="InterPro" id="IPR028081">
    <property type="entry name" value="Leu-bd"/>
</dbReference>
<evidence type="ECO:0000256" key="2">
    <source>
        <dbReference type="ARBA" id="ARBA00022729"/>
    </source>
</evidence>
<keyword evidence="3" id="KW-0029">Amino-acid transport</keyword>
<gene>
    <name evidence="5" type="ORF">IAI61_17705</name>
</gene>
<name>A0ABS3KTU1_9PROT</name>
<organism evidence="5 6">
    <name type="scientific">Roseomonas haemaphysalidis</name>
    <dbReference type="NCBI Taxonomy" id="2768162"/>
    <lineage>
        <taxon>Bacteria</taxon>
        <taxon>Pseudomonadati</taxon>
        <taxon>Pseudomonadota</taxon>
        <taxon>Alphaproteobacteria</taxon>
        <taxon>Acetobacterales</taxon>
        <taxon>Roseomonadaceae</taxon>
        <taxon>Roseomonas</taxon>
    </lineage>
</organism>
<keyword evidence="3" id="KW-0813">Transport</keyword>
<dbReference type="PANTHER" id="PTHR30483:SF6">
    <property type="entry name" value="PERIPLASMIC BINDING PROTEIN OF ABC TRANSPORTER FOR NATURAL AMINO ACIDS"/>
    <property type="match status" value="1"/>
</dbReference>
<sequence length="360" mass="35793">MPQAGGLPLAPAQPPRTKVALLLPLTGGNAQLGQQMLNAAQLALFEQGAPGFEFVPRDTGGTAAGAAEAARGAIAGGARVLVGPLTTGETAAAAAPARAASVPMLPFTNDSNQAAPLVWPLGITPGQQMRRLVAGAHAQGAQRFALAAPSGAFGQQLAAGLRSAASDLGLPAPVILNYPGAAQPALAAKDIATRLAPPAEGTPPPPVDMLILAEGGTRAREFAAALAGAGLTPMPKLAGSLLWASEAGLAQEPALAGAWYPAGDPAARAQFDSRYASAFGERPSRVAGVAYDAAALAARAVRGQPDAVPQMPVGELVLGADGALRLGPNGQVQRALAVFQVAPGEGQVVQPADMPGSVGY</sequence>
<keyword evidence="2" id="KW-0732">Signal</keyword>
<dbReference type="InterPro" id="IPR028082">
    <property type="entry name" value="Peripla_BP_I"/>
</dbReference>
<feature type="domain" description="Leucine-binding protein" evidence="4">
    <location>
        <begin position="18"/>
        <end position="342"/>
    </location>
</feature>
<evidence type="ECO:0000313" key="6">
    <source>
        <dbReference type="Proteomes" id="UP001518989"/>
    </source>
</evidence>
<dbReference type="Pfam" id="PF13458">
    <property type="entry name" value="Peripla_BP_6"/>
    <property type="match status" value="1"/>
</dbReference>